<gene>
    <name evidence="1" type="ORF">Bca52824_082741</name>
</gene>
<reference evidence="1 2" key="1">
    <citation type="submission" date="2020-02" db="EMBL/GenBank/DDBJ databases">
        <authorList>
            <person name="Ma Q."/>
            <person name="Huang Y."/>
            <person name="Song X."/>
            <person name="Pei D."/>
        </authorList>
    </citation>
    <scope>NUCLEOTIDE SEQUENCE [LARGE SCALE GENOMIC DNA]</scope>
    <source>
        <strain evidence="1">Sxm20200214</strain>
        <tissue evidence="1">Leaf</tissue>
    </source>
</reference>
<organism evidence="1 2">
    <name type="scientific">Brassica carinata</name>
    <name type="common">Ethiopian mustard</name>
    <name type="synonym">Abyssinian cabbage</name>
    <dbReference type="NCBI Taxonomy" id="52824"/>
    <lineage>
        <taxon>Eukaryota</taxon>
        <taxon>Viridiplantae</taxon>
        <taxon>Streptophyta</taxon>
        <taxon>Embryophyta</taxon>
        <taxon>Tracheophyta</taxon>
        <taxon>Spermatophyta</taxon>
        <taxon>Magnoliopsida</taxon>
        <taxon>eudicotyledons</taxon>
        <taxon>Gunneridae</taxon>
        <taxon>Pentapetalae</taxon>
        <taxon>rosids</taxon>
        <taxon>malvids</taxon>
        <taxon>Brassicales</taxon>
        <taxon>Brassicaceae</taxon>
        <taxon>Brassiceae</taxon>
        <taxon>Brassica</taxon>
    </lineage>
</organism>
<comment type="caution">
    <text evidence="1">The sequence shown here is derived from an EMBL/GenBank/DDBJ whole genome shotgun (WGS) entry which is preliminary data.</text>
</comment>
<keyword evidence="2" id="KW-1185">Reference proteome</keyword>
<protein>
    <submittedName>
        <fullName evidence="1">Uncharacterized protein</fullName>
    </submittedName>
</protein>
<evidence type="ECO:0000313" key="2">
    <source>
        <dbReference type="Proteomes" id="UP000886595"/>
    </source>
</evidence>
<proteinExistence type="predicted"/>
<sequence>MKLWKQEGKEEAYREFLDATDFALVGGDINGDGSFRRHRNSITFKSLKLLAMGFAEYEEAEGRG</sequence>
<dbReference type="EMBL" id="JAAMPC010000016">
    <property type="protein sequence ID" value="KAG2252605.1"/>
    <property type="molecule type" value="Genomic_DNA"/>
</dbReference>
<accession>A0A8X7PJP6</accession>
<dbReference type="AlphaFoldDB" id="A0A8X7PJP6"/>
<dbReference type="Proteomes" id="UP000886595">
    <property type="component" value="Unassembled WGS sequence"/>
</dbReference>
<name>A0A8X7PJP6_BRACI</name>
<evidence type="ECO:0000313" key="1">
    <source>
        <dbReference type="EMBL" id="KAG2252605.1"/>
    </source>
</evidence>